<comment type="caution">
    <text evidence="2">The sequence shown here is derived from an EMBL/GenBank/DDBJ whole genome shotgun (WGS) entry which is preliminary data.</text>
</comment>
<evidence type="ECO:0000313" key="2">
    <source>
        <dbReference type="EMBL" id="KAH9645917.1"/>
    </source>
</evidence>
<dbReference type="AlphaFoldDB" id="A0A922SPF2"/>
<sequence>MIMGSGCFSNFCFLCNFNDLFTNLGHAVYRSEVYATLNNESIVVNAIGMSVVAVAILVLYTVRGTGGYRLRKVAAQHPS</sequence>
<keyword evidence="1" id="KW-1133">Transmembrane helix</keyword>
<keyword evidence="1" id="KW-0472">Membrane</keyword>
<accession>A0A922SPF2</accession>
<reference evidence="2" key="1">
    <citation type="journal article" date="2021" name="G3 (Bethesda)">
        <title>Genome and transcriptome analysis of the beet armyworm Spodoptera exigua reveals targets for pest control. .</title>
        <authorList>
            <person name="Simon S."/>
            <person name="Breeschoten T."/>
            <person name="Jansen H.J."/>
            <person name="Dirks R.P."/>
            <person name="Schranz M.E."/>
            <person name="Ros V.I.D."/>
        </authorList>
    </citation>
    <scope>NUCLEOTIDE SEQUENCE</scope>
    <source>
        <strain evidence="2">TB_SE_WUR_2020</strain>
    </source>
</reference>
<organism evidence="2 3">
    <name type="scientific">Spodoptera exigua</name>
    <name type="common">Beet armyworm</name>
    <name type="synonym">Noctua fulgens</name>
    <dbReference type="NCBI Taxonomy" id="7107"/>
    <lineage>
        <taxon>Eukaryota</taxon>
        <taxon>Metazoa</taxon>
        <taxon>Ecdysozoa</taxon>
        <taxon>Arthropoda</taxon>
        <taxon>Hexapoda</taxon>
        <taxon>Insecta</taxon>
        <taxon>Pterygota</taxon>
        <taxon>Neoptera</taxon>
        <taxon>Endopterygota</taxon>
        <taxon>Lepidoptera</taxon>
        <taxon>Glossata</taxon>
        <taxon>Ditrysia</taxon>
        <taxon>Noctuoidea</taxon>
        <taxon>Noctuidae</taxon>
        <taxon>Amphipyrinae</taxon>
        <taxon>Spodoptera</taxon>
    </lineage>
</organism>
<proteinExistence type="predicted"/>
<keyword evidence="1" id="KW-0812">Transmembrane</keyword>
<name>A0A922SPF2_SPOEX</name>
<gene>
    <name evidence="2" type="ORF">HF086_010116</name>
</gene>
<protein>
    <submittedName>
        <fullName evidence="2">Uncharacterized protein</fullName>
    </submittedName>
</protein>
<evidence type="ECO:0000256" key="1">
    <source>
        <dbReference type="SAM" id="Phobius"/>
    </source>
</evidence>
<evidence type="ECO:0000313" key="3">
    <source>
        <dbReference type="Proteomes" id="UP000814243"/>
    </source>
</evidence>
<dbReference type="Proteomes" id="UP000814243">
    <property type="component" value="Unassembled WGS sequence"/>
</dbReference>
<dbReference type="EMBL" id="JACEFF010000008">
    <property type="protein sequence ID" value="KAH9645917.1"/>
    <property type="molecule type" value="Genomic_DNA"/>
</dbReference>
<feature type="transmembrane region" description="Helical" evidence="1">
    <location>
        <begin position="42"/>
        <end position="62"/>
    </location>
</feature>